<accession>A0A485KV78</accession>
<dbReference type="EMBL" id="VJMH01005341">
    <property type="protein sequence ID" value="KAF0697149.1"/>
    <property type="molecule type" value="Genomic_DNA"/>
</dbReference>
<feature type="compositionally biased region" description="Low complexity" evidence="1">
    <location>
        <begin position="107"/>
        <end position="124"/>
    </location>
</feature>
<dbReference type="AlphaFoldDB" id="A0A485KV78"/>
<feature type="region of interest" description="Disordered" evidence="1">
    <location>
        <begin position="107"/>
        <end position="135"/>
    </location>
</feature>
<protein>
    <submittedName>
        <fullName evidence="3">Aste57867_12143 protein</fullName>
    </submittedName>
</protein>
<evidence type="ECO:0000256" key="1">
    <source>
        <dbReference type="SAM" id="MobiDB-lite"/>
    </source>
</evidence>
<dbReference type="Proteomes" id="UP000332933">
    <property type="component" value="Unassembled WGS sequence"/>
</dbReference>
<keyword evidence="4" id="KW-1185">Reference proteome</keyword>
<sequence>MSFTAAGYVMHGSGRSPGEMDRLDKCFAKLHEAIHGVHRRIDALEQRVESLPEDMWGAIHGPDGALPSPGTPSGALVIQRALKAFADTLLESIPPVRDMVESSPPFFPPTTSIEPSTATPSAPRHIPPPPDDAPFPLRIFKRPKRKHRPPKASLPANSTPLVMPRFQWGDGTQRAAPESWHFPTTSCRTMWSLWFLGDDAAGIGPYRHLIPEDLAFLSSKLQFAKAKRLMETLEAIVVEQDSAAVFVEAISTPEKVPLLFDTAFAELRGDHERHLTAAIDETDADADYPGVSDMLRAPMPPPPTDAAGNFVWPDGSVHNIPARWEFPVTTPKVLWDYWFKGDPDHGLGPFHQLDPTDFDHDARSKRNFASARGVMLHLEDILVSHRLAPSVEALDEMPSNALDAVFESAFDALLHDPHMTLVGEGPGLLKPDRVASYLYTTVFTCIKTVQRQLLKKRPKLWPAS</sequence>
<gene>
    <name evidence="3" type="primary">Aste57867_12143</name>
    <name evidence="2" type="ORF">As57867_012098</name>
    <name evidence="3" type="ORF">ASTE57867_12143</name>
</gene>
<evidence type="ECO:0000313" key="2">
    <source>
        <dbReference type="EMBL" id="KAF0697149.1"/>
    </source>
</evidence>
<reference evidence="2" key="2">
    <citation type="submission" date="2019-06" db="EMBL/GenBank/DDBJ databases">
        <title>Genomics analysis of Aphanomyces spp. identifies a new class of oomycete effector associated with host adaptation.</title>
        <authorList>
            <person name="Gaulin E."/>
        </authorList>
    </citation>
    <scope>NUCLEOTIDE SEQUENCE</scope>
    <source>
        <strain evidence="2">CBS 578.67</strain>
    </source>
</reference>
<evidence type="ECO:0000313" key="4">
    <source>
        <dbReference type="Proteomes" id="UP000332933"/>
    </source>
</evidence>
<reference evidence="3 4" key="1">
    <citation type="submission" date="2019-03" db="EMBL/GenBank/DDBJ databases">
        <authorList>
            <person name="Gaulin E."/>
            <person name="Dumas B."/>
        </authorList>
    </citation>
    <scope>NUCLEOTIDE SEQUENCE [LARGE SCALE GENOMIC DNA]</scope>
    <source>
        <strain evidence="3">CBS 568.67</strain>
    </source>
</reference>
<evidence type="ECO:0000313" key="3">
    <source>
        <dbReference type="EMBL" id="VFT88997.1"/>
    </source>
</evidence>
<name>A0A485KV78_9STRA</name>
<organism evidence="3 4">
    <name type="scientific">Aphanomyces stellatus</name>
    <dbReference type="NCBI Taxonomy" id="120398"/>
    <lineage>
        <taxon>Eukaryota</taxon>
        <taxon>Sar</taxon>
        <taxon>Stramenopiles</taxon>
        <taxon>Oomycota</taxon>
        <taxon>Saprolegniomycetes</taxon>
        <taxon>Saprolegniales</taxon>
        <taxon>Verrucalvaceae</taxon>
        <taxon>Aphanomyces</taxon>
    </lineage>
</organism>
<dbReference type="EMBL" id="CAADRA010005362">
    <property type="protein sequence ID" value="VFT88997.1"/>
    <property type="molecule type" value="Genomic_DNA"/>
</dbReference>
<proteinExistence type="predicted"/>